<dbReference type="Pfam" id="PF08263">
    <property type="entry name" value="LRRNT_2"/>
    <property type="match status" value="1"/>
</dbReference>
<evidence type="ECO:0000313" key="13">
    <source>
        <dbReference type="EMBL" id="KAJ7968077.1"/>
    </source>
</evidence>
<dbReference type="InterPro" id="IPR046956">
    <property type="entry name" value="RLP23-like"/>
</dbReference>
<keyword evidence="4" id="KW-0433">Leucine-rich repeat</keyword>
<keyword evidence="14" id="KW-1185">Reference proteome</keyword>
<keyword evidence="5" id="KW-0812">Transmembrane</keyword>
<organism evidence="13 14">
    <name type="scientific">Quillaja saponaria</name>
    <name type="common">Soap bark tree</name>
    <dbReference type="NCBI Taxonomy" id="32244"/>
    <lineage>
        <taxon>Eukaryota</taxon>
        <taxon>Viridiplantae</taxon>
        <taxon>Streptophyta</taxon>
        <taxon>Embryophyta</taxon>
        <taxon>Tracheophyta</taxon>
        <taxon>Spermatophyta</taxon>
        <taxon>Magnoliopsida</taxon>
        <taxon>eudicotyledons</taxon>
        <taxon>Gunneridae</taxon>
        <taxon>Pentapetalae</taxon>
        <taxon>rosids</taxon>
        <taxon>fabids</taxon>
        <taxon>Fabales</taxon>
        <taxon>Quillajaceae</taxon>
        <taxon>Quillaja</taxon>
    </lineage>
</organism>
<feature type="domain" description="Leucine-rich repeat-containing N-terminal plant-type" evidence="12">
    <location>
        <begin position="14"/>
        <end position="51"/>
    </location>
</feature>
<dbReference type="GO" id="GO:0005886">
    <property type="term" value="C:plasma membrane"/>
    <property type="evidence" value="ECO:0007669"/>
    <property type="project" value="UniProtKB-SubCell"/>
</dbReference>
<evidence type="ECO:0000256" key="3">
    <source>
        <dbReference type="ARBA" id="ARBA00022475"/>
    </source>
</evidence>
<dbReference type="Proteomes" id="UP001163823">
    <property type="component" value="Chromosome 5"/>
</dbReference>
<dbReference type="Gene3D" id="3.80.10.10">
    <property type="entry name" value="Ribonuclease Inhibitor"/>
    <property type="match status" value="4"/>
</dbReference>
<keyword evidence="7" id="KW-0677">Repeat</keyword>
<evidence type="ECO:0000259" key="12">
    <source>
        <dbReference type="Pfam" id="PF08263"/>
    </source>
</evidence>
<keyword evidence="3" id="KW-1003">Cell membrane</keyword>
<dbReference type="InterPro" id="IPR013210">
    <property type="entry name" value="LRR_N_plant-typ"/>
</dbReference>
<accession>A0AAD7M1A8</accession>
<dbReference type="FunFam" id="3.80.10.10:FF:000111">
    <property type="entry name" value="LRR receptor-like serine/threonine-protein kinase ERECTA"/>
    <property type="match status" value="1"/>
</dbReference>
<evidence type="ECO:0000256" key="1">
    <source>
        <dbReference type="ARBA" id="ARBA00004251"/>
    </source>
</evidence>
<gene>
    <name evidence="13" type="ORF">O6P43_012234</name>
</gene>
<reference evidence="13" key="1">
    <citation type="journal article" date="2023" name="Science">
        <title>Elucidation of the pathway for biosynthesis of saponin adjuvants from the soapbark tree.</title>
        <authorList>
            <person name="Reed J."/>
            <person name="Orme A."/>
            <person name="El-Demerdash A."/>
            <person name="Owen C."/>
            <person name="Martin L.B.B."/>
            <person name="Misra R.C."/>
            <person name="Kikuchi S."/>
            <person name="Rejzek M."/>
            <person name="Martin A.C."/>
            <person name="Harkess A."/>
            <person name="Leebens-Mack J."/>
            <person name="Louveau T."/>
            <person name="Stephenson M.J."/>
            <person name="Osbourn A."/>
        </authorList>
    </citation>
    <scope>NUCLEOTIDE SEQUENCE</scope>
    <source>
        <strain evidence="13">S10</strain>
    </source>
</reference>
<evidence type="ECO:0000256" key="2">
    <source>
        <dbReference type="ARBA" id="ARBA00009592"/>
    </source>
</evidence>
<evidence type="ECO:0000256" key="11">
    <source>
        <dbReference type="ARBA" id="ARBA00023180"/>
    </source>
</evidence>
<dbReference type="GO" id="GO:0016301">
    <property type="term" value="F:kinase activity"/>
    <property type="evidence" value="ECO:0007669"/>
    <property type="project" value="UniProtKB-KW"/>
</dbReference>
<name>A0AAD7M1A8_QUISA</name>
<evidence type="ECO:0000256" key="4">
    <source>
        <dbReference type="ARBA" id="ARBA00022614"/>
    </source>
</evidence>
<dbReference type="EMBL" id="JARAOO010000005">
    <property type="protein sequence ID" value="KAJ7968077.1"/>
    <property type="molecule type" value="Genomic_DNA"/>
</dbReference>
<dbReference type="PANTHER" id="PTHR48063">
    <property type="entry name" value="LRR RECEPTOR-LIKE KINASE"/>
    <property type="match status" value="1"/>
</dbReference>
<comment type="caution">
    <text evidence="13">The sequence shown here is derived from an EMBL/GenBank/DDBJ whole genome shotgun (WGS) entry which is preliminary data.</text>
</comment>
<comment type="similarity">
    <text evidence="2">Belongs to the RLP family.</text>
</comment>
<evidence type="ECO:0000256" key="7">
    <source>
        <dbReference type="ARBA" id="ARBA00022737"/>
    </source>
</evidence>
<protein>
    <submittedName>
        <fullName evidence="13">Leucine-rich receptor-like kinase family protein</fullName>
    </submittedName>
</protein>
<dbReference type="InterPro" id="IPR003591">
    <property type="entry name" value="Leu-rich_rpt_typical-subtyp"/>
</dbReference>
<dbReference type="SMART" id="SM00369">
    <property type="entry name" value="LRR_TYP"/>
    <property type="match status" value="6"/>
</dbReference>
<keyword evidence="13" id="KW-0808">Transferase</keyword>
<dbReference type="Pfam" id="PF13855">
    <property type="entry name" value="LRR_8"/>
    <property type="match status" value="1"/>
</dbReference>
<sequence length="829" mass="92537">MELVLGGDIRCIESEQAALLKFEGGFISPSNHFVSWTAEDDCCKWRGVGCDNLTGHVISLDLHSSNTYDNLHGELSPSLLDLPYLSYLDLSLNDFRQNCVPEFLGYLSNLEYLNLSHASFRGTLPDSLGNISGLQYLDLSGNGFFLRVNNLDWLSGLTSLKVLDLSGVDLSNTNNWLDAINRLTSLVELKLVACQLHKLPSSLSHVNFTSLKVLDLSYNSFNSEIPQWLFDIGHSLVYLNLSRNQLQGAIPNAIGKMITLISLDLFHNNLTGPIPTMWGLDQEEGDKNLGHSSLRELRFSCNRLNGSLEKGLAQLSDLVVLDIASNSVEGVITEVHLQNFSKLRVLDLSSNHITLNVSSNRIPAFKLDVIGLRSCKVGVTFPKWLRTQKNFSSIDISRTNISGIVPDWFWDSSLEIKKVSMSNNNLTGKVPDLSERHALSTLDLSYKAFRGPLPHFPSNMRTIYLAGNLFSGPISSFCDIMTENNVLSYLDLSQNNLSGPLPNCWTHGRSLIVLNFGTNRLSGTIPDSIGHLTHLRTLILEDNILHGELPSLRKCTDLAVMDLSRNSLFGDIPSWIRENLINLMLFILRKNQFGGSIPLQLCQLQLILGLDLSMNNISGKIPRCIDNFLTMAGVEDVHFYIYNPYARHNEKHLVHLISEKSKLIQSYIESERVRLISHYREIDLSQNQLSGVIPEEIGSLIKLKFLNISGNHLTGTMPNTISALRELVALDLSRNQLSCSIPTGMADLYSLAVFDLSYNNLSGKIPAGKQLETFDSSSYIGNSNLCGFPLEKKCLRRESYEYQNCLDGKEKKKVLKVKTEMGLENLHST</sequence>
<comment type="subcellular location">
    <subcellularLocation>
        <location evidence="1">Cell membrane</location>
        <topology evidence="1">Single-pass type I membrane protein</topology>
    </subcellularLocation>
</comment>
<dbReference type="Pfam" id="PF00560">
    <property type="entry name" value="LRR_1"/>
    <property type="match status" value="5"/>
</dbReference>
<dbReference type="Pfam" id="PF13516">
    <property type="entry name" value="LRR_6"/>
    <property type="match status" value="1"/>
</dbReference>
<keyword evidence="10 13" id="KW-0675">Receptor</keyword>
<dbReference type="SUPFAM" id="SSF52047">
    <property type="entry name" value="RNI-like"/>
    <property type="match status" value="2"/>
</dbReference>
<evidence type="ECO:0000256" key="9">
    <source>
        <dbReference type="ARBA" id="ARBA00023136"/>
    </source>
</evidence>
<dbReference type="FunFam" id="3.80.10.10:FF:001347">
    <property type="entry name" value="LRR receptor-like serine/threonine-protein kinase GSO2"/>
    <property type="match status" value="1"/>
</dbReference>
<dbReference type="FunFam" id="3.80.10.10:FF:000041">
    <property type="entry name" value="LRR receptor-like serine/threonine-protein kinase ERECTA"/>
    <property type="match status" value="1"/>
</dbReference>
<keyword evidence="6" id="KW-0732">Signal</keyword>
<keyword evidence="11" id="KW-0325">Glycoprotein</keyword>
<dbReference type="InterPro" id="IPR001611">
    <property type="entry name" value="Leu-rich_rpt"/>
</dbReference>
<evidence type="ECO:0000256" key="6">
    <source>
        <dbReference type="ARBA" id="ARBA00022729"/>
    </source>
</evidence>
<keyword evidence="9" id="KW-0472">Membrane</keyword>
<dbReference type="AlphaFoldDB" id="A0AAD7M1A8"/>
<evidence type="ECO:0000256" key="5">
    <source>
        <dbReference type="ARBA" id="ARBA00022692"/>
    </source>
</evidence>
<evidence type="ECO:0000313" key="14">
    <source>
        <dbReference type="Proteomes" id="UP001163823"/>
    </source>
</evidence>
<dbReference type="InterPro" id="IPR032675">
    <property type="entry name" value="LRR_dom_sf"/>
</dbReference>
<evidence type="ECO:0000256" key="8">
    <source>
        <dbReference type="ARBA" id="ARBA00022989"/>
    </source>
</evidence>
<evidence type="ECO:0000256" key="10">
    <source>
        <dbReference type="ARBA" id="ARBA00023170"/>
    </source>
</evidence>
<dbReference type="KEGG" id="qsa:O6P43_012234"/>
<keyword evidence="8" id="KW-1133">Transmembrane helix</keyword>
<keyword evidence="13" id="KW-0418">Kinase</keyword>
<dbReference type="PRINTS" id="PR00019">
    <property type="entry name" value="LEURICHRPT"/>
</dbReference>
<proteinExistence type="inferred from homology"/>
<dbReference type="PANTHER" id="PTHR48063:SF103">
    <property type="entry name" value="LEUCINE-RICH RECEPTOR-LIKE KINASE FAMILY PROTEIN"/>
    <property type="match status" value="1"/>
</dbReference>